<sequence length="210" mass="23357">MAYQGIGIKIKYYLVPKLKSQTQTPMATKFSKFFMAFSLLISLATSAQQNNMDGDSAKNEIKLNASNLIAFSFLDGSYEYLINEESSFGIGILASFSDSEINDEYRTFSLTPYYRQYFSKGYAKGFFVEGFGMLNTGEDDFFDFNEVTQTGTERTETYTDFALGISLGGKFVTKRGFVAEVYGGIGRNLLGNSSFTEIVGRGGISLGYRF</sequence>
<organism evidence="1 2">
    <name type="scientific">Croceitalea dokdonensis DOKDO 023</name>
    <dbReference type="NCBI Taxonomy" id="1300341"/>
    <lineage>
        <taxon>Bacteria</taxon>
        <taxon>Pseudomonadati</taxon>
        <taxon>Bacteroidota</taxon>
        <taxon>Flavobacteriia</taxon>
        <taxon>Flavobacteriales</taxon>
        <taxon>Flavobacteriaceae</taxon>
        <taxon>Croceitalea</taxon>
    </lineage>
</organism>
<gene>
    <name evidence="1" type="ORF">I595_1346</name>
</gene>
<proteinExistence type="predicted"/>
<evidence type="ECO:0000313" key="2">
    <source>
        <dbReference type="Proteomes" id="UP000050280"/>
    </source>
</evidence>
<evidence type="ECO:0000313" key="1">
    <source>
        <dbReference type="EMBL" id="KPM32919.1"/>
    </source>
</evidence>
<dbReference type="Proteomes" id="UP000050280">
    <property type="component" value="Unassembled WGS sequence"/>
</dbReference>
<dbReference type="STRING" id="1300341.I595_1346"/>
<protein>
    <recommendedName>
        <fullName evidence="3">DUF3575 domain-containing protein</fullName>
    </recommendedName>
</protein>
<evidence type="ECO:0008006" key="3">
    <source>
        <dbReference type="Google" id="ProtNLM"/>
    </source>
</evidence>
<dbReference type="EMBL" id="LDJX01000002">
    <property type="protein sequence ID" value="KPM32919.1"/>
    <property type="molecule type" value="Genomic_DNA"/>
</dbReference>
<dbReference type="AlphaFoldDB" id="A0A0P7AH96"/>
<comment type="caution">
    <text evidence="1">The sequence shown here is derived from an EMBL/GenBank/DDBJ whole genome shotgun (WGS) entry which is preliminary data.</text>
</comment>
<reference evidence="1 2" key="1">
    <citation type="submission" date="2015-09" db="EMBL/GenBank/DDBJ databases">
        <title>Genome sequence of the marine flavobacterium Croceitalea dokdonensis DOKDO 023 that contains proton- and sodium-pumping rhodopsins.</title>
        <authorList>
            <person name="Kwon S.-K."/>
            <person name="Lee H.K."/>
            <person name="Kwak M.-J."/>
            <person name="Kim J.F."/>
        </authorList>
    </citation>
    <scope>NUCLEOTIDE SEQUENCE [LARGE SCALE GENOMIC DNA]</scope>
    <source>
        <strain evidence="1 2">DOKDO 023</strain>
    </source>
</reference>
<accession>A0A0P7AH96</accession>
<dbReference type="PATRIC" id="fig|1300341.3.peg.1542"/>
<name>A0A0P7AH96_9FLAO</name>
<keyword evidence="2" id="KW-1185">Reference proteome</keyword>